<dbReference type="RefSeq" id="WP_156474598.1">
    <property type="nucleotide sequence ID" value="NZ_JAMYZR010000004.1"/>
</dbReference>
<dbReference type="Proteomes" id="UP001523543">
    <property type="component" value="Unassembled WGS sequence"/>
</dbReference>
<evidence type="ECO:0008006" key="4">
    <source>
        <dbReference type="Google" id="ProtNLM"/>
    </source>
</evidence>
<organism evidence="2 3">
    <name type="scientific">Acetobacter cerevisiae</name>
    <dbReference type="NCBI Taxonomy" id="178900"/>
    <lineage>
        <taxon>Bacteria</taxon>
        <taxon>Pseudomonadati</taxon>
        <taxon>Pseudomonadota</taxon>
        <taxon>Alphaproteobacteria</taxon>
        <taxon>Acetobacterales</taxon>
        <taxon>Acetobacteraceae</taxon>
        <taxon>Acetobacter</taxon>
    </lineage>
</organism>
<comment type="caution">
    <text evidence="2">The sequence shown here is derived from an EMBL/GenBank/DDBJ whole genome shotgun (WGS) entry which is preliminary data.</text>
</comment>
<evidence type="ECO:0000313" key="2">
    <source>
        <dbReference type="EMBL" id="MCP1245369.1"/>
    </source>
</evidence>
<reference evidence="2 3" key="1">
    <citation type="submission" date="2022-06" db="EMBL/GenBank/DDBJ databases">
        <title>Acetobacer genomes from food samples.</title>
        <authorList>
            <person name="Sombolestani A."/>
        </authorList>
    </citation>
    <scope>NUCLEOTIDE SEQUENCE [LARGE SCALE GENOMIC DNA]</scope>
    <source>
        <strain evidence="2 3">R-83281</strain>
    </source>
</reference>
<gene>
    <name evidence="2" type="ORF">NKW54_05365</name>
</gene>
<protein>
    <recommendedName>
        <fullName evidence="4">Homogentisate 1,2-dioxygenase</fullName>
    </recommendedName>
</protein>
<evidence type="ECO:0000256" key="1">
    <source>
        <dbReference type="SAM" id="MobiDB-lite"/>
    </source>
</evidence>
<accession>A0ABT1EQ63</accession>
<feature type="region of interest" description="Disordered" evidence="1">
    <location>
        <begin position="39"/>
        <end position="64"/>
    </location>
</feature>
<name>A0ABT1EQ63_9PROT</name>
<sequence>MKRMAIGEQFALKAVTILSLGFVGAGTVLGFPGASAQAQQAAQGQNEHAEHGGHGMQNCPKEAVPLPDALKGWAGPTAVTAAATADELDGVKLTAGKAVAAQLRSTADMHFAVRPEQPGGKVSSGGMFAFDVPAAGTYRVMLGSRAWLDVVQDGKTIVSSGHNRGPACSGIGKMVDFPLVAGRAVIEVSGSGKPDMTLMVIPTP</sequence>
<keyword evidence="3" id="KW-1185">Reference proteome</keyword>
<evidence type="ECO:0000313" key="3">
    <source>
        <dbReference type="Proteomes" id="UP001523543"/>
    </source>
</evidence>
<proteinExistence type="predicted"/>
<dbReference type="EMBL" id="JAMYZR010000004">
    <property type="protein sequence ID" value="MCP1245369.1"/>
    <property type="molecule type" value="Genomic_DNA"/>
</dbReference>